<feature type="region of interest" description="Disordered" evidence="1">
    <location>
        <begin position="1"/>
        <end position="125"/>
    </location>
</feature>
<feature type="compositionally biased region" description="Low complexity" evidence="1">
    <location>
        <begin position="1"/>
        <end position="29"/>
    </location>
</feature>
<protein>
    <submittedName>
        <fullName evidence="3">TRANSMEMBRANE PROTEIN 41A</fullName>
    </submittedName>
</protein>
<sequence length="715" mass="75019">MAPSLSRAWSDFASASASSSSAGPSSEVSTQPINESVTASSRRVTPSKNNGLLAPIQTPRHPGSASPRSRARSIGRMDASESDRTSAAKRSSALLHLQDPDRGPGTPDFTLSSTFRSPRDGEARLAQSAVAPEIGQNQHGLALPAFARPRLSSLRSLFGVFGAAQSSEGRLVEQPRGKLRSSMDGNEEVGGATSSSRYQGLTASAEALASDEVPDAANRHARRPTQLLAMPAARQAGPSGLLGLNDDSPPLTPSSEGAHDTTEDDLQHGARKSLDVRHHYHTPKHHWSAAQAAADRQSHATLTPTSSVTSGRLSPVFSTVSADSNGTFSPPTRPGSSAPPHAKASTGAASLLPSHIVTPPSSPRGAAQQLAPSTNVPFAAALASSPADVFVSLPSRAKAAFASVQLPPIRPHLPALLFLLIAFVGSTICIVLGLSTLPMRLPKHITGLTIEEIKDAVLPIVPYGAMNLACGCLGVPLLPYAVTLAVGSVGWNFTTASIGVLLLEAMEALPTGSSETLVDTLASGGFSDAKLPGSAEHPRLAMVAHKAKSGAAAIAEHLWTPTTIARLVLLSLVSLAPIVVQRYLKHRKQARGAMDGENGEEVELEVAEREDSDIEMDAIEEVEDDSFADASMSTLRGGAGDRSFWLKQQSQIRRAVAVPVVAQQSLHSPVLFDEKEFSEYFEDEGEENAQDTNPYDAIVNLQNRVRLNSAAATAA</sequence>
<feature type="transmembrane region" description="Helical" evidence="2">
    <location>
        <begin position="413"/>
        <end position="435"/>
    </location>
</feature>
<evidence type="ECO:0000256" key="2">
    <source>
        <dbReference type="SAM" id="Phobius"/>
    </source>
</evidence>
<dbReference type="AlphaFoldDB" id="A0A0P1BFX4"/>
<feature type="transmembrane region" description="Helical" evidence="2">
    <location>
        <begin position="564"/>
        <end position="584"/>
    </location>
</feature>
<feature type="transmembrane region" description="Helical" evidence="2">
    <location>
        <begin position="456"/>
        <end position="482"/>
    </location>
</feature>
<evidence type="ECO:0000313" key="3">
    <source>
        <dbReference type="EMBL" id="CEH14615.1"/>
    </source>
</evidence>
<keyword evidence="2" id="KW-1133">Transmembrane helix</keyword>
<proteinExistence type="predicted"/>
<feature type="region of interest" description="Disordered" evidence="1">
    <location>
        <begin position="282"/>
        <end position="348"/>
    </location>
</feature>
<name>A0A0P1BFX4_9BASI</name>
<dbReference type="EMBL" id="CCYA01000243">
    <property type="protein sequence ID" value="CEH14615.1"/>
    <property type="molecule type" value="Genomic_DNA"/>
</dbReference>
<feature type="compositionally biased region" description="Low complexity" evidence="1">
    <location>
        <begin position="62"/>
        <end position="76"/>
    </location>
</feature>
<evidence type="ECO:0000256" key="1">
    <source>
        <dbReference type="SAM" id="MobiDB-lite"/>
    </source>
</evidence>
<dbReference type="STRING" id="401625.A0A0P1BFX4"/>
<reference evidence="4" key="1">
    <citation type="submission" date="2014-09" db="EMBL/GenBank/DDBJ databases">
        <authorList>
            <person name="Sharma Rahul"/>
            <person name="Thines Marco"/>
        </authorList>
    </citation>
    <scope>NUCLEOTIDE SEQUENCE [LARGE SCALE GENOMIC DNA]</scope>
</reference>
<dbReference type="Proteomes" id="UP000054845">
    <property type="component" value="Unassembled WGS sequence"/>
</dbReference>
<dbReference type="OrthoDB" id="3364966at2759"/>
<organism evidence="3 4">
    <name type="scientific">Ceraceosorus bombacis</name>
    <dbReference type="NCBI Taxonomy" id="401625"/>
    <lineage>
        <taxon>Eukaryota</taxon>
        <taxon>Fungi</taxon>
        <taxon>Dikarya</taxon>
        <taxon>Basidiomycota</taxon>
        <taxon>Ustilaginomycotina</taxon>
        <taxon>Exobasidiomycetes</taxon>
        <taxon>Ceraceosorales</taxon>
        <taxon>Ceraceosoraceae</taxon>
        <taxon>Ceraceosorus</taxon>
    </lineage>
</organism>
<feature type="compositionally biased region" description="Polar residues" evidence="1">
    <location>
        <begin position="192"/>
        <end position="202"/>
    </location>
</feature>
<evidence type="ECO:0000313" key="4">
    <source>
        <dbReference type="Proteomes" id="UP000054845"/>
    </source>
</evidence>
<feature type="compositionally biased region" description="Polar residues" evidence="1">
    <location>
        <begin position="299"/>
        <end position="330"/>
    </location>
</feature>
<feature type="compositionally biased region" description="Basic and acidic residues" evidence="1">
    <location>
        <begin position="257"/>
        <end position="268"/>
    </location>
</feature>
<keyword evidence="4" id="KW-1185">Reference proteome</keyword>
<accession>A0A0P1BFX4</accession>
<keyword evidence="2 3" id="KW-0812">Transmembrane</keyword>
<keyword evidence="2" id="KW-0472">Membrane</keyword>
<feature type="compositionally biased region" description="Polar residues" evidence="1">
    <location>
        <begin position="30"/>
        <end position="50"/>
    </location>
</feature>
<feature type="region of interest" description="Disordered" evidence="1">
    <location>
        <begin position="165"/>
        <end position="268"/>
    </location>
</feature>